<keyword evidence="3" id="KW-1185">Reference proteome</keyword>
<dbReference type="EMBL" id="KV428505">
    <property type="protein sequence ID" value="KZT31639.1"/>
    <property type="molecule type" value="Genomic_DNA"/>
</dbReference>
<feature type="compositionally biased region" description="Polar residues" evidence="1">
    <location>
        <begin position="23"/>
        <end position="37"/>
    </location>
</feature>
<evidence type="ECO:0000256" key="1">
    <source>
        <dbReference type="SAM" id="MobiDB-lite"/>
    </source>
</evidence>
<feature type="region of interest" description="Disordered" evidence="1">
    <location>
        <begin position="1"/>
        <end position="40"/>
    </location>
</feature>
<reference evidence="2 3" key="1">
    <citation type="journal article" date="2016" name="Mol. Biol. Evol.">
        <title>Comparative Genomics of Early-Diverging Mushroom-Forming Fungi Provides Insights into the Origins of Lignocellulose Decay Capabilities.</title>
        <authorList>
            <person name="Nagy L.G."/>
            <person name="Riley R."/>
            <person name="Tritt A."/>
            <person name="Adam C."/>
            <person name="Daum C."/>
            <person name="Floudas D."/>
            <person name="Sun H."/>
            <person name="Yadav J.S."/>
            <person name="Pangilinan J."/>
            <person name="Larsson K.H."/>
            <person name="Matsuura K."/>
            <person name="Barry K."/>
            <person name="Labutti K."/>
            <person name="Kuo R."/>
            <person name="Ohm R.A."/>
            <person name="Bhattacharya S.S."/>
            <person name="Shirouzu T."/>
            <person name="Yoshinaga Y."/>
            <person name="Martin F.M."/>
            <person name="Grigoriev I.V."/>
            <person name="Hibbett D.S."/>
        </authorList>
    </citation>
    <scope>NUCLEOTIDE SEQUENCE [LARGE SCALE GENOMIC DNA]</scope>
    <source>
        <strain evidence="2 3">HHB10207 ss-3</strain>
    </source>
</reference>
<dbReference type="AlphaFoldDB" id="A0A165WY30"/>
<sequence length="240" mass="25590">MSGSASSGFNGLPPTHPLYANFNRPNQVQQGMPNSAYPQPLPFLPVLPRRSENQSQDVNMIDLADEAGQPMKNLYGFPDGWQAPNPSTQIWSQTRDTAPVIETPPYPLPAVAHPAISHPPAGSSSPVDSPGALEDLPPQKPLRHPTNIGQKNTLASIFARVLARDLPASTELQDFIFRTRASSSASAVLAAVLAAIPLSSSSPSAVYHINETLAIITLVRWPLKPVSVAAAATQSPRRTS</sequence>
<evidence type="ECO:0000313" key="3">
    <source>
        <dbReference type="Proteomes" id="UP000076798"/>
    </source>
</evidence>
<evidence type="ECO:0000313" key="2">
    <source>
        <dbReference type="EMBL" id="KZT31639.1"/>
    </source>
</evidence>
<dbReference type="Proteomes" id="UP000076798">
    <property type="component" value="Unassembled WGS sequence"/>
</dbReference>
<feature type="region of interest" description="Disordered" evidence="1">
    <location>
        <begin position="112"/>
        <end position="137"/>
    </location>
</feature>
<accession>A0A165WY30</accession>
<name>A0A165WY30_9AGAM</name>
<organism evidence="2 3">
    <name type="scientific">Sistotremastrum suecicum HHB10207 ss-3</name>
    <dbReference type="NCBI Taxonomy" id="1314776"/>
    <lineage>
        <taxon>Eukaryota</taxon>
        <taxon>Fungi</taxon>
        <taxon>Dikarya</taxon>
        <taxon>Basidiomycota</taxon>
        <taxon>Agaricomycotina</taxon>
        <taxon>Agaricomycetes</taxon>
        <taxon>Sistotremastrales</taxon>
        <taxon>Sistotremastraceae</taxon>
        <taxon>Sistotremastrum</taxon>
    </lineage>
</organism>
<gene>
    <name evidence="2" type="ORF">SISSUDRAFT_1067592</name>
</gene>
<proteinExistence type="predicted"/>
<protein>
    <submittedName>
        <fullName evidence="2">Uncharacterized protein</fullName>
    </submittedName>
</protein>